<protein>
    <submittedName>
        <fullName evidence="2">SMI1/KNR4 family protein</fullName>
    </submittedName>
</protein>
<name>A0A1X9YS54_9BACT</name>
<dbReference type="Proteomes" id="UP000266292">
    <property type="component" value="Chromosome"/>
</dbReference>
<dbReference type="STRING" id="709015.GCA_000472485_01945"/>
<evidence type="ECO:0000313" key="3">
    <source>
        <dbReference type="Proteomes" id="UP000266292"/>
    </source>
</evidence>
<dbReference type="SUPFAM" id="SSF160631">
    <property type="entry name" value="SMI1/KNR4-like"/>
    <property type="match status" value="1"/>
</dbReference>
<sequence length="145" mass="16785">MPHIEAILAKYKVPKRKEASNEAIKELESGVGFTLPEDYKGFLINYQGFEDSVGEEYVRLWDLNELKQQNEEYLILENLPNTIGIGSNGAGELIALEKKDEEEFRVVLTPFIDLSEEYHIYIGDSFTDFLQRLENGQEWFSETEK</sequence>
<evidence type="ECO:0000313" key="2">
    <source>
        <dbReference type="EMBL" id="ARS35683.1"/>
    </source>
</evidence>
<organism evidence="2 3">
    <name type="scientific">Pontibacter actiniarum</name>
    <dbReference type="NCBI Taxonomy" id="323450"/>
    <lineage>
        <taxon>Bacteria</taxon>
        <taxon>Pseudomonadati</taxon>
        <taxon>Bacteroidota</taxon>
        <taxon>Cytophagia</taxon>
        <taxon>Cytophagales</taxon>
        <taxon>Hymenobacteraceae</taxon>
        <taxon>Pontibacter</taxon>
    </lineage>
</organism>
<proteinExistence type="predicted"/>
<dbReference type="EMBL" id="CP021235">
    <property type="protein sequence ID" value="ARS35683.1"/>
    <property type="molecule type" value="Genomic_DNA"/>
</dbReference>
<dbReference type="AlphaFoldDB" id="A0A1X9YS54"/>
<reference evidence="3" key="1">
    <citation type="submission" date="2017-05" db="EMBL/GenBank/DDBJ databases">
        <authorList>
            <person name="Ray J."/>
            <person name="Price M."/>
            <person name="Deutschbauer A."/>
        </authorList>
    </citation>
    <scope>NUCLEOTIDE SEQUENCE [LARGE SCALE GENOMIC DNA]</scope>
    <source>
        <strain evidence="3">DSM 19842</strain>
    </source>
</reference>
<dbReference type="InterPro" id="IPR018958">
    <property type="entry name" value="Knr4/Smi1-like_dom"/>
</dbReference>
<keyword evidence="3" id="KW-1185">Reference proteome</keyword>
<dbReference type="RefSeq" id="WP_036776006.1">
    <property type="nucleotide sequence ID" value="NZ_CP021235.1"/>
</dbReference>
<evidence type="ECO:0000259" key="1">
    <source>
        <dbReference type="SMART" id="SM00860"/>
    </source>
</evidence>
<dbReference type="SMART" id="SM00860">
    <property type="entry name" value="SMI1_KNR4"/>
    <property type="match status" value="1"/>
</dbReference>
<feature type="domain" description="Knr4/Smi1-like" evidence="1">
    <location>
        <begin position="18"/>
        <end position="132"/>
    </location>
</feature>
<dbReference type="Pfam" id="PF09346">
    <property type="entry name" value="SMI1_KNR4"/>
    <property type="match status" value="1"/>
</dbReference>
<dbReference type="OrthoDB" id="893746at2"/>
<gene>
    <name evidence="2" type="ORF">CA264_09655</name>
</gene>
<accession>A0A1X9YS54</accession>
<dbReference type="KEGG" id="pact:CA264_09655"/>
<dbReference type="Gene3D" id="3.40.1580.10">
    <property type="entry name" value="SMI1/KNR4-like"/>
    <property type="match status" value="1"/>
</dbReference>
<dbReference type="InterPro" id="IPR037883">
    <property type="entry name" value="Knr4/Smi1-like_sf"/>
</dbReference>